<dbReference type="PANTHER" id="PTHR43877:SF1">
    <property type="entry name" value="ACETYLTRANSFERASE"/>
    <property type="match status" value="1"/>
</dbReference>
<evidence type="ECO:0000256" key="2">
    <source>
        <dbReference type="ARBA" id="ARBA00023315"/>
    </source>
</evidence>
<evidence type="ECO:0000313" key="5">
    <source>
        <dbReference type="Proteomes" id="UP000604475"/>
    </source>
</evidence>
<dbReference type="InterPro" id="IPR050832">
    <property type="entry name" value="Bact_Acetyltransf"/>
</dbReference>
<dbReference type="Gene3D" id="3.40.630.30">
    <property type="match status" value="1"/>
</dbReference>
<evidence type="ECO:0000256" key="1">
    <source>
        <dbReference type="ARBA" id="ARBA00022679"/>
    </source>
</evidence>
<evidence type="ECO:0000313" key="4">
    <source>
        <dbReference type="EMBL" id="MBL7630619.1"/>
    </source>
</evidence>
<feature type="domain" description="N-acetyltransferase" evidence="3">
    <location>
        <begin position="5"/>
        <end position="164"/>
    </location>
</feature>
<proteinExistence type="predicted"/>
<dbReference type="InterPro" id="IPR000182">
    <property type="entry name" value="GNAT_dom"/>
</dbReference>
<sequence>MTHSIEIRTLDKGEWAVLRELRLQALTDAPAAFASTATRESGFAESDWHTRMESCSWFVAWEDQHQVGLVAGSAEFGDSPDDRHLLSLWVAPPWRRRGVAHSLVETVAAWAADDAATSLSLWVADNNVPAIALYERLGFQRTGLAQPFPTDSSRQEVRMIRHLGDPPD</sequence>
<dbReference type="Proteomes" id="UP000604475">
    <property type="component" value="Unassembled WGS sequence"/>
</dbReference>
<reference evidence="4" key="1">
    <citation type="submission" date="2020-12" db="EMBL/GenBank/DDBJ databases">
        <title>Genomic characterization of non-nitrogen-fixing Frankia strains.</title>
        <authorList>
            <person name="Carlos-Shanley C."/>
            <person name="Guerra T."/>
            <person name="Hahn D."/>
        </authorList>
    </citation>
    <scope>NUCLEOTIDE SEQUENCE</scope>
    <source>
        <strain evidence="4">CN6</strain>
    </source>
</reference>
<dbReference type="PROSITE" id="PS51186">
    <property type="entry name" value="GNAT"/>
    <property type="match status" value="1"/>
</dbReference>
<dbReference type="AlphaFoldDB" id="A0A937RKP1"/>
<dbReference type="InterPro" id="IPR016181">
    <property type="entry name" value="Acyl_CoA_acyltransferase"/>
</dbReference>
<dbReference type="GO" id="GO:0016747">
    <property type="term" value="F:acyltransferase activity, transferring groups other than amino-acyl groups"/>
    <property type="evidence" value="ECO:0007669"/>
    <property type="project" value="InterPro"/>
</dbReference>
<keyword evidence="2" id="KW-0012">Acyltransferase</keyword>
<evidence type="ECO:0000259" key="3">
    <source>
        <dbReference type="PROSITE" id="PS51186"/>
    </source>
</evidence>
<organism evidence="4 5">
    <name type="scientific">Frankia nepalensis</name>
    <dbReference type="NCBI Taxonomy" id="1836974"/>
    <lineage>
        <taxon>Bacteria</taxon>
        <taxon>Bacillati</taxon>
        <taxon>Actinomycetota</taxon>
        <taxon>Actinomycetes</taxon>
        <taxon>Frankiales</taxon>
        <taxon>Frankiaceae</taxon>
        <taxon>Frankia</taxon>
    </lineage>
</organism>
<gene>
    <name evidence="4" type="ORF">I7412_26355</name>
</gene>
<dbReference type="RefSeq" id="WP_203001058.1">
    <property type="nucleotide sequence ID" value="NZ_JAEACQ010000252.1"/>
</dbReference>
<dbReference type="Pfam" id="PF00583">
    <property type="entry name" value="Acetyltransf_1"/>
    <property type="match status" value="1"/>
</dbReference>
<dbReference type="PANTHER" id="PTHR43877">
    <property type="entry name" value="AMINOALKYLPHOSPHONATE N-ACETYLTRANSFERASE-RELATED-RELATED"/>
    <property type="match status" value="1"/>
</dbReference>
<keyword evidence="1" id="KW-0808">Transferase</keyword>
<protein>
    <submittedName>
        <fullName evidence="4">GNAT family N-acetyltransferase</fullName>
    </submittedName>
</protein>
<dbReference type="CDD" id="cd04301">
    <property type="entry name" value="NAT_SF"/>
    <property type="match status" value="1"/>
</dbReference>
<name>A0A937RKP1_9ACTN</name>
<accession>A0A937RKP1</accession>
<dbReference type="EMBL" id="JAEACQ010000252">
    <property type="protein sequence ID" value="MBL7630619.1"/>
    <property type="molecule type" value="Genomic_DNA"/>
</dbReference>
<dbReference type="SUPFAM" id="SSF55729">
    <property type="entry name" value="Acyl-CoA N-acyltransferases (Nat)"/>
    <property type="match status" value="1"/>
</dbReference>
<keyword evidence="5" id="KW-1185">Reference proteome</keyword>
<comment type="caution">
    <text evidence="4">The sequence shown here is derived from an EMBL/GenBank/DDBJ whole genome shotgun (WGS) entry which is preliminary data.</text>
</comment>